<organism evidence="1 2">
    <name type="scientific">Opisthorchis felineus</name>
    <dbReference type="NCBI Taxonomy" id="147828"/>
    <lineage>
        <taxon>Eukaryota</taxon>
        <taxon>Metazoa</taxon>
        <taxon>Spiralia</taxon>
        <taxon>Lophotrochozoa</taxon>
        <taxon>Platyhelminthes</taxon>
        <taxon>Trematoda</taxon>
        <taxon>Digenea</taxon>
        <taxon>Opisthorchiida</taxon>
        <taxon>Opisthorchiata</taxon>
        <taxon>Opisthorchiidae</taxon>
        <taxon>Opisthorchis</taxon>
    </lineage>
</organism>
<reference evidence="1 2" key="1">
    <citation type="journal article" date="2019" name="BMC Genomics">
        <title>New insights from Opisthorchis felineus genome: update on genomics of the epidemiologically important liver flukes.</title>
        <authorList>
            <person name="Ershov N.I."/>
            <person name="Mordvinov V.A."/>
            <person name="Prokhortchouk E.B."/>
            <person name="Pakharukova M.Y."/>
            <person name="Gunbin K.V."/>
            <person name="Ustyantsev K."/>
            <person name="Genaev M.A."/>
            <person name="Blinov A.G."/>
            <person name="Mazur A."/>
            <person name="Boulygina E."/>
            <person name="Tsygankova S."/>
            <person name="Khrameeva E."/>
            <person name="Chekanov N."/>
            <person name="Fan G."/>
            <person name="Xiao A."/>
            <person name="Zhang H."/>
            <person name="Xu X."/>
            <person name="Yang H."/>
            <person name="Solovyev V."/>
            <person name="Lee S.M."/>
            <person name="Liu X."/>
            <person name="Afonnikov D.A."/>
            <person name="Skryabin K.G."/>
        </authorList>
    </citation>
    <scope>NUCLEOTIDE SEQUENCE [LARGE SCALE GENOMIC DNA]</scope>
    <source>
        <strain evidence="1">AK-0245</strain>
        <tissue evidence="1">Whole organism</tissue>
    </source>
</reference>
<dbReference type="AlphaFoldDB" id="A0A4S2LD25"/>
<sequence>MLLFVSLSCSQPFCQMIIPKVQRDLEARKPWNLEEKQTFLCWRFSKIESGSIDKMHMWHGNLNQFANTQVDVYHGFVVDRCHRLATHLRNQKNQTMSFMDL</sequence>
<dbReference type="EMBL" id="SJOL01009295">
    <property type="protein sequence ID" value="TGZ58419.1"/>
    <property type="molecule type" value="Genomic_DNA"/>
</dbReference>
<evidence type="ECO:0000313" key="1">
    <source>
        <dbReference type="EMBL" id="TGZ58419.1"/>
    </source>
</evidence>
<evidence type="ECO:0000313" key="2">
    <source>
        <dbReference type="Proteomes" id="UP000308267"/>
    </source>
</evidence>
<dbReference type="Proteomes" id="UP000308267">
    <property type="component" value="Unassembled WGS sequence"/>
</dbReference>
<gene>
    <name evidence="1" type="ORF">CRM22_009651</name>
</gene>
<accession>A0A4S2LD25</accession>
<protein>
    <submittedName>
        <fullName evidence="1">Uncharacterized protein</fullName>
    </submittedName>
</protein>
<proteinExistence type="predicted"/>
<name>A0A4S2LD25_OPIFE</name>
<keyword evidence="2" id="KW-1185">Reference proteome</keyword>
<comment type="caution">
    <text evidence="1">The sequence shown here is derived from an EMBL/GenBank/DDBJ whole genome shotgun (WGS) entry which is preliminary data.</text>
</comment>